<dbReference type="InterPro" id="IPR036390">
    <property type="entry name" value="WH_DNA-bd_sf"/>
</dbReference>
<dbReference type="Pfam" id="PF09079">
    <property type="entry name" value="WHD_Cdc6"/>
    <property type="match status" value="1"/>
</dbReference>
<dbReference type="PANTHER" id="PTHR10763:SF26">
    <property type="entry name" value="CELL DIVISION CONTROL PROTEIN 6 HOMOLOG"/>
    <property type="match status" value="1"/>
</dbReference>
<feature type="compositionally biased region" description="Basic and acidic residues" evidence="8">
    <location>
        <begin position="13"/>
        <end position="25"/>
    </location>
</feature>
<feature type="region of interest" description="Disordered" evidence="8">
    <location>
        <begin position="1"/>
        <end position="91"/>
    </location>
</feature>
<feature type="compositionally biased region" description="Polar residues" evidence="8">
    <location>
        <begin position="47"/>
        <end position="81"/>
    </location>
</feature>
<evidence type="ECO:0000313" key="11">
    <source>
        <dbReference type="Proteomes" id="UP001417504"/>
    </source>
</evidence>
<dbReference type="Pfam" id="PF13401">
    <property type="entry name" value="AAA_22"/>
    <property type="match status" value="1"/>
</dbReference>
<evidence type="ECO:0000256" key="6">
    <source>
        <dbReference type="ARBA" id="ARBA00023306"/>
    </source>
</evidence>
<gene>
    <name evidence="10" type="ORF">Sjap_014062</name>
</gene>
<evidence type="ECO:0000256" key="4">
    <source>
        <dbReference type="ARBA" id="ARBA00022705"/>
    </source>
</evidence>
<dbReference type="GO" id="GO:0005634">
    <property type="term" value="C:nucleus"/>
    <property type="evidence" value="ECO:0007669"/>
    <property type="project" value="UniProtKB-SubCell"/>
</dbReference>
<comment type="similarity">
    <text evidence="2 7">Belongs to the CDC6/cdc18 family.</text>
</comment>
<dbReference type="Proteomes" id="UP001417504">
    <property type="component" value="Unassembled WGS sequence"/>
</dbReference>
<evidence type="ECO:0000256" key="8">
    <source>
        <dbReference type="SAM" id="MobiDB-lite"/>
    </source>
</evidence>
<dbReference type="CDD" id="cd08768">
    <property type="entry name" value="Cdc6_C"/>
    <property type="match status" value="1"/>
</dbReference>
<evidence type="ECO:0000256" key="5">
    <source>
        <dbReference type="ARBA" id="ARBA00023242"/>
    </source>
</evidence>
<keyword evidence="4" id="KW-0235">DNA replication</keyword>
<dbReference type="GO" id="GO:0006270">
    <property type="term" value="P:DNA replication initiation"/>
    <property type="evidence" value="ECO:0007669"/>
    <property type="project" value="UniProtKB-UniRule"/>
</dbReference>
<dbReference type="Pfam" id="PF22606">
    <property type="entry name" value="Cdc6-ORC-like_ATPase_lid"/>
    <property type="match status" value="1"/>
</dbReference>
<evidence type="ECO:0000313" key="10">
    <source>
        <dbReference type="EMBL" id="KAK9124460.1"/>
    </source>
</evidence>
<evidence type="ECO:0000256" key="2">
    <source>
        <dbReference type="ARBA" id="ARBA00006184"/>
    </source>
</evidence>
<sequence>MPSLIAPCSSRINGEHEDLEKKRCGEAPTIIHDVSPTRKRRSRSGDLVSSPSKQCSPTKWKSPRRSATASPKTPMNCSPSKWKSPRTSKDGIVNGSVVRVSKSPRKRLADSFPSKPKWNPKGRILFHLEQISAVKEALHVSTAPSAILCREDEQTRLLEFCTGKTLSVEKVKELLLNWVKEAGHQKPDVLSINCTSLTSTSEIFMHQLQKKTSSSSSPLQQLQKLFSQKKQASNRKMMLIIADEMDYLITKDCSVLHELFLLTSLPSSRCIIIGVANAIDLASRFLPKLQSLNWRHVLHSGKPMVLTFRAYSKDHILRILRQRLMVLPYDVFQEEALELCARKIAAASGDMRKALFVCRSAVEMLEAEVVDSSSKMCLVQANGATPDQSLSRTIKLLVKDENTVRIDHMAVALSKTFKSPIVDTVQSLPQHQQMVLCSIVKLFQRSKKDTTIAELNRSYSEICKSVVIPPASALEFSTMCKVLSDQGLFKLGQSREDRLKRVTLKVDEAEIGFALQGIRLFRNCLQ</sequence>
<dbReference type="GO" id="GO:0016887">
    <property type="term" value="F:ATP hydrolysis activity"/>
    <property type="evidence" value="ECO:0007669"/>
    <property type="project" value="InterPro"/>
</dbReference>
<protein>
    <recommendedName>
        <fullName evidence="7">Cell division control protein</fullName>
    </recommendedName>
</protein>
<dbReference type="InterPro" id="IPR016314">
    <property type="entry name" value="Cdc6/18"/>
</dbReference>
<keyword evidence="11" id="KW-1185">Reference proteome</keyword>
<dbReference type="EMBL" id="JBBNAE010000005">
    <property type="protein sequence ID" value="KAK9124460.1"/>
    <property type="molecule type" value="Genomic_DNA"/>
</dbReference>
<proteinExistence type="inferred from homology"/>
<keyword evidence="6" id="KW-0131">Cell cycle</keyword>
<dbReference type="PANTHER" id="PTHR10763">
    <property type="entry name" value="CELL DIVISION CONTROL PROTEIN 6-RELATED"/>
    <property type="match status" value="1"/>
</dbReference>
<comment type="subcellular location">
    <subcellularLocation>
        <location evidence="1">Nucleus</location>
    </subcellularLocation>
</comment>
<dbReference type="GO" id="GO:0033314">
    <property type="term" value="P:mitotic DNA replication checkpoint signaling"/>
    <property type="evidence" value="ECO:0007669"/>
    <property type="project" value="TreeGrafter"/>
</dbReference>
<keyword evidence="5" id="KW-0539">Nucleus</keyword>
<reference evidence="10 11" key="1">
    <citation type="submission" date="2024-01" db="EMBL/GenBank/DDBJ databases">
        <title>Genome assemblies of Stephania.</title>
        <authorList>
            <person name="Yang L."/>
        </authorList>
    </citation>
    <scope>NUCLEOTIDE SEQUENCE [LARGE SCALE GENOMIC DNA]</scope>
    <source>
        <strain evidence="10">QJT</strain>
        <tissue evidence="10">Leaf</tissue>
    </source>
</reference>
<comment type="caution">
    <text evidence="10">The sequence shown here is derived from an EMBL/GenBank/DDBJ whole genome shotgun (WGS) entry which is preliminary data.</text>
</comment>
<evidence type="ECO:0000256" key="7">
    <source>
        <dbReference type="PIRNR" id="PIRNR001767"/>
    </source>
</evidence>
<keyword evidence="3" id="KW-0132">Cell division</keyword>
<dbReference type="Gene3D" id="3.40.50.300">
    <property type="entry name" value="P-loop containing nucleotide triphosphate hydrolases"/>
    <property type="match status" value="1"/>
</dbReference>
<accession>A0AAP0IZW5</accession>
<dbReference type="InterPro" id="IPR015163">
    <property type="entry name" value="Cdc6_C"/>
</dbReference>
<feature type="domain" description="Cdc6 C-terminal" evidence="9">
    <location>
        <begin position="436"/>
        <end position="515"/>
    </location>
</feature>
<organism evidence="10 11">
    <name type="scientific">Stephania japonica</name>
    <dbReference type="NCBI Taxonomy" id="461633"/>
    <lineage>
        <taxon>Eukaryota</taxon>
        <taxon>Viridiplantae</taxon>
        <taxon>Streptophyta</taxon>
        <taxon>Embryophyta</taxon>
        <taxon>Tracheophyta</taxon>
        <taxon>Spermatophyta</taxon>
        <taxon>Magnoliopsida</taxon>
        <taxon>Ranunculales</taxon>
        <taxon>Menispermaceae</taxon>
        <taxon>Menispermoideae</taxon>
        <taxon>Cissampelideae</taxon>
        <taxon>Stephania</taxon>
    </lineage>
</organism>
<dbReference type="SMART" id="SM01074">
    <property type="entry name" value="Cdc6_C"/>
    <property type="match status" value="1"/>
</dbReference>
<dbReference type="GO" id="GO:0051301">
    <property type="term" value="P:cell division"/>
    <property type="evidence" value="ECO:0007669"/>
    <property type="project" value="UniProtKB-UniRule"/>
</dbReference>
<evidence type="ECO:0000256" key="1">
    <source>
        <dbReference type="ARBA" id="ARBA00004123"/>
    </source>
</evidence>
<dbReference type="SUPFAM" id="SSF52540">
    <property type="entry name" value="P-loop containing nucleoside triphosphate hydrolases"/>
    <property type="match status" value="1"/>
</dbReference>
<dbReference type="InterPro" id="IPR027417">
    <property type="entry name" value="P-loop_NTPase"/>
</dbReference>
<evidence type="ECO:0000259" key="9">
    <source>
        <dbReference type="SMART" id="SM01074"/>
    </source>
</evidence>
<dbReference type="PIRSF" id="PIRSF001767">
    <property type="entry name" value="Cdc6"/>
    <property type="match status" value="1"/>
</dbReference>
<dbReference type="GO" id="GO:0003688">
    <property type="term" value="F:DNA replication origin binding"/>
    <property type="evidence" value="ECO:0007669"/>
    <property type="project" value="TreeGrafter"/>
</dbReference>
<evidence type="ECO:0000256" key="3">
    <source>
        <dbReference type="ARBA" id="ARBA00022618"/>
    </source>
</evidence>
<dbReference type="Gene3D" id="1.10.10.10">
    <property type="entry name" value="Winged helix-like DNA-binding domain superfamily/Winged helix DNA-binding domain"/>
    <property type="match status" value="1"/>
</dbReference>
<dbReference type="InterPro" id="IPR036388">
    <property type="entry name" value="WH-like_DNA-bd_sf"/>
</dbReference>
<dbReference type="AlphaFoldDB" id="A0AAP0IZW5"/>
<dbReference type="InterPro" id="IPR049945">
    <property type="entry name" value="AAA_22"/>
</dbReference>
<dbReference type="InterPro" id="IPR054425">
    <property type="entry name" value="Cdc6_ORC1-like_ATPase_lid"/>
</dbReference>
<dbReference type="Gene3D" id="1.10.8.60">
    <property type="match status" value="1"/>
</dbReference>
<name>A0AAP0IZW5_9MAGN</name>
<dbReference type="SUPFAM" id="SSF46785">
    <property type="entry name" value="Winged helix' DNA-binding domain"/>
    <property type="match status" value="1"/>
</dbReference>
<dbReference type="InterPro" id="IPR050311">
    <property type="entry name" value="ORC1/CDC6"/>
</dbReference>